<evidence type="ECO:0000313" key="8">
    <source>
        <dbReference type="EMBL" id="SFF78373.1"/>
    </source>
</evidence>
<evidence type="ECO:0000256" key="3">
    <source>
        <dbReference type="ARBA" id="ARBA00022692"/>
    </source>
</evidence>
<dbReference type="OrthoDB" id="248255at2157"/>
<accession>A0A1I2LH69</accession>
<keyword evidence="2" id="KW-1003">Cell membrane</keyword>
<feature type="transmembrane region" description="Helical" evidence="6">
    <location>
        <begin position="34"/>
        <end position="56"/>
    </location>
</feature>
<feature type="transmembrane region" description="Helical" evidence="6">
    <location>
        <begin position="68"/>
        <end position="89"/>
    </location>
</feature>
<gene>
    <name evidence="8" type="ORF">SAMN04488063_0275</name>
</gene>
<comment type="subcellular location">
    <subcellularLocation>
        <location evidence="1">Cell membrane</location>
        <topology evidence="1">Multi-pass membrane protein</topology>
    </subcellularLocation>
</comment>
<feature type="transmembrane region" description="Helical" evidence="6">
    <location>
        <begin position="7"/>
        <end position="28"/>
    </location>
</feature>
<organism evidence="8 9">
    <name type="scientific">Halopelagius inordinatus</name>
    <dbReference type="NCBI Taxonomy" id="553467"/>
    <lineage>
        <taxon>Archaea</taxon>
        <taxon>Methanobacteriati</taxon>
        <taxon>Methanobacteriota</taxon>
        <taxon>Stenosarchaea group</taxon>
        <taxon>Halobacteria</taxon>
        <taxon>Halobacteriales</taxon>
        <taxon>Haloferacaceae</taxon>
    </lineage>
</organism>
<keyword evidence="4 6" id="KW-1133">Transmembrane helix</keyword>
<keyword evidence="3 6" id="KW-0812">Transmembrane</keyword>
<evidence type="ECO:0000259" key="7">
    <source>
        <dbReference type="Pfam" id="PF13396"/>
    </source>
</evidence>
<keyword evidence="9" id="KW-1185">Reference proteome</keyword>
<evidence type="ECO:0000313" key="9">
    <source>
        <dbReference type="Proteomes" id="UP000198876"/>
    </source>
</evidence>
<keyword evidence="5 6" id="KW-0472">Membrane</keyword>
<dbReference type="STRING" id="553467.SAMN04488063_0275"/>
<dbReference type="GO" id="GO:0005886">
    <property type="term" value="C:plasma membrane"/>
    <property type="evidence" value="ECO:0007669"/>
    <property type="project" value="UniProtKB-SubCell"/>
</dbReference>
<proteinExistence type="predicted"/>
<evidence type="ECO:0000256" key="6">
    <source>
        <dbReference type="SAM" id="Phobius"/>
    </source>
</evidence>
<evidence type="ECO:0000256" key="2">
    <source>
        <dbReference type="ARBA" id="ARBA00022475"/>
    </source>
</evidence>
<evidence type="ECO:0000256" key="4">
    <source>
        <dbReference type="ARBA" id="ARBA00022989"/>
    </source>
</evidence>
<dbReference type="EMBL" id="FOOQ01000001">
    <property type="protein sequence ID" value="SFF78373.1"/>
    <property type="molecule type" value="Genomic_DNA"/>
</dbReference>
<dbReference type="AlphaFoldDB" id="A0A1I2LH69"/>
<dbReference type="Pfam" id="PF13396">
    <property type="entry name" value="PLDc_N"/>
    <property type="match status" value="1"/>
</dbReference>
<evidence type="ECO:0000256" key="5">
    <source>
        <dbReference type="ARBA" id="ARBA00023136"/>
    </source>
</evidence>
<evidence type="ECO:0000256" key="1">
    <source>
        <dbReference type="ARBA" id="ARBA00004651"/>
    </source>
</evidence>
<feature type="domain" description="Cardiolipin synthase N-terminal" evidence="7">
    <location>
        <begin position="63"/>
        <end position="91"/>
    </location>
</feature>
<name>A0A1I2LH69_9EURY</name>
<reference evidence="9" key="1">
    <citation type="submission" date="2016-10" db="EMBL/GenBank/DDBJ databases">
        <authorList>
            <person name="Varghese N."/>
            <person name="Submissions S."/>
        </authorList>
    </citation>
    <scope>NUCLEOTIDE SEQUENCE [LARGE SCALE GENOMIC DNA]</scope>
    <source>
        <strain evidence="9">CGMCC 1.7739</strain>
    </source>
</reference>
<dbReference type="Proteomes" id="UP000198876">
    <property type="component" value="Unassembled WGS sequence"/>
</dbReference>
<sequence length="99" mass="10540">MATTRSPILILVGLVAAAFVPLAAMWAVVGDVELLAYFLGFAVYFLVFHVAVPGHVYFDSRARGSNSVLAWTALSFLLPVVGAAVYFLVGQRRLGEPAG</sequence>
<dbReference type="RefSeq" id="WP_092887348.1">
    <property type="nucleotide sequence ID" value="NZ_FOOQ01000001.1"/>
</dbReference>
<protein>
    <submittedName>
        <fullName evidence="8">Phospholipase_D-nuclease N-terminal</fullName>
    </submittedName>
</protein>
<dbReference type="InterPro" id="IPR027379">
    <property type="entry name" value="CLS_N"/>
</dbReference>